<organism evidence="2 3">
    <name type="scientific">Dissostichus eleginoides</name>
    <name type="common">Patagonian toothfish</name>
    <name type="synonym">Dissostichus amissus</name>
    <dbReference type="NCBI Taxonomy" id="100907"/>
    <lineage>
        <taxon>Eukaryota</taxon>
        <taxon>Metazoa</taxon>
        <taxon>Chordata</taxon>
        <taxon>Craniata</taxon>
        <taxon>Vertebrata</taxon>
        <taxon>Euteleostomi</taxon>
        <taxon>Actinopterygii</taxon>
        <taxon>Neopterygii</taxon>
        <taxon>Teleostei</taxon>
        <taxon>Neoteleostei</taxon>
        <taxon>Acanthomorphata</taxon>
        <taxon>Eupercaria</taxon>
        <taxon>Perciformes</taxon>
        <taxon>Notothenioidei</taxon>
        <taxon>Nototheniidae</taxon>
        <taxon>Dissostichus</taxon>
    </lineage>
</organism>
<comment type="caution">
    <text evidence="2">The sequence shown here is derived from an EMBL/GenBank/DDBJ whole genome shotgun (WGS) entry which is preliminary data.</text>
</comment>
<keyword evidence="3" id="KW-1185">Reference proteome</keyword>
<accession>A0AAD9EVH1</accession>
<sequence>DSSGWEALCDCMARLESAGKKKQAHREPRGPSQTRSPAAKPNTGESETALLSHRTEPTAAENALQKINSSGPKKSKYLINLRRAGEEDE</sequence>
<protein>
    <submittedName>
        <fullName evidence="2">Pol polyprotein</fullName>
    </submittedName>
</protein>
<feature type="non-terminal residue" evidence="2">
    <location>
        <position position="1"/>
    </location>
</feature>
<gene>
    <name evidence="2" type="ORF">KUDE01_025406</name>
</gene>
<evidence type="ECO:0000313" key="2">
    <source>
        <dbReference type="EMBL" id="KAK1879874.1"/>
    </source>
</evidence>
<dbReference type="EMBL" id="JASDAP010000025">
    <property type="protein sequence ID" value="KAK1879874.1"/>
    <property type="molecule type" value="Genomic_DNA"/>
</dbReference>
<dbReference type="AlphaFoldDB" id="A0AAD9EVH1"/>
<feature type="region of interest" description="Disordered" evidence="1">
    <location>
        <begin position="17"/>
        <end position="89"/>
    </location>
</feature>
<feature type="non-terminal residue" evidence="2">
    <location>
        <position position="89"/>
    </location>
</feature>
<proteinExistence type="predicted"/>
<name>A0AAD9EVH1_DISEL</name>
<reference evidence="2" key="1">
    <citation type="submission" date="2023-04" db="EMBL/GenBank/DDBJ databases">
        <title>Chromosome-level genome of Chaenocephalus aceratus.</title>
        <authorList>
            <person name="Park H."/>
        </authorList>
    </citation>
    <scope>NUCLEOTIDE SEQUENCE</scope>
    <source>
        <strain evidence="2">DE</strain>
        <tissue evidence="2">Muscle</tissue>
    </source>
</reference>
<evidence type="ECO:0000313" key="3">
    <source>
        <dbReference type="Proteomes" id="UP001228049"/>
    </source>
</evidence>
<evidence type="ECO:0000256" key="1">
    <source>
        <dbReference type="SAM" id="MobiDB-lite"/>
    </source>
</evidence>
<dbReference type="Proteomes" id="UP001228049">
    <property type="component" value="Unassembled WGS sequence"/>
</dbReference>